<proteinExistence type="predicted"/>
<dbReference type="Proteomes" id="UP000586042">
    <property type="component" value="Unassembled WGS sequence"/>
</dbReference>
<evidence type="ECO:0000256" key="1">
    <source>
        <dbReference type="SAM" id="SignalP"/>
    </source>
</evidence>
<sequence length="191" mass="18920">MSHTRRRVLATALAAAFAATTTVMPAQADTCAASVNCNTTVTFTVSAGAGLQITVPNGPLSIGTGSPGAAISGQLGSVTVSDQRASVTATWVAQVSATDFTTGGGTAAETIANSRINYWSGPATATTGTGTFVPGQANAASSVVLDQTRIAFSKTTGAGNNSATWNPTIVVDVPAQAVAGTYTGVIRHSVA</sequence>
<dbReference type="RefSeq" id="WP_175593452.1">
    <property type="nucleotide sequence ID" value="NZ_JABWGN010000013.1"/>
</dbReference>
<keyword evidence="1" id="KW-0732">Signal</keyword>
<evidence type="ECO:0000313" key="2">
    <source>
        <dbReference type="EMBL" id="NUW36006.1"/>
    </source>
</evidence>
<feature type="chain" id="PRO_5031386324" description="WxL domain-containing protein" evidence="1">
    <location>
        <begin position="29"/>
        <end position="191"/>
    </location>
</feature>
<dbReference type="EMBL" id="JABWGN010000013">
    <property type="protein sequence ID" value="NUW36006.1"/>
    <property type="molecule type" value="Genomic_DNA"/>
</dbReference>
<comment type="caution">
    <text evidence="2">The sequence shown here is derived from an EMBL/GenBank/DDBJ whole genome shotgun (WGS) entry which is preliminary data.</text>
</comment>
<gene>
    <name evidence="2" type="ORF">HTZ77_31990</name>
</gene>
<dbReference type="AlphaFoldDB" id="A0A7Y6IDC2"/>
<evidence type="ECO:0008006" key="4">
    <source>
        <dbReference type="Google" id="ProtNLM"/>
    </source>
</evidence>
<dbReference type="PROSITE" id="PS51318">
    <property type="entry name" value="TAT"/>
    <property type="match status" value="1"/>
</dbReference>
<feature type="signal peptide" evidence="1">
    <location>
        <begin position="1"/>
        <end position="28"/>
    </location>
</feature>
<keyword evidence="3" id="KW-1185">Reference proteome</keyword>
<organism evidence="2 3">
    <name type="scientific">Nonomuraea montanisoli</name>
    <dbReference type="NCBI Taxonomy" id="2741721"/>
    <lineage>
        <taxon>Bacteria</taxon>
        <taxon>Bacillati</taxon>
        <taxon>Actinomycetota</taxon>
        <taxon>Actinomycetes</taxon>
        <taxon>Streptosporangiales</taxon>
        <taxon>Streptosporangiaceae</taxon>
        <taxon>Nonomuraea</taxon>
    </lineage>
</organism>
<accession>A0A7Y6IDC2</accession>
<name>A0A7Y6IDC2_9ACTN</name>
<dbReference type="InterPro" id="IPR006311">
    <property type="entry name" value="TAT_signal"/>
</dbReference>
<evidence type="ECO:0000313" key="3">
    <source>
        <dbReference type="Proteomes" id="UP000586042"/>
    </source>
</evidence>
<reference evidence="2 3" key="1">
    <citation type="submission" date="2020-06" db="EMBL/GenBank/DDBJ databases">
        <title>Nonomuraea sp. SMC257, a novel actinomycete isolated from soil.</title>
        <authorList>
            <person name="Chanama M."/>
        </authorList>
    </citation>
    <scope>NUCLEOTIDE SEQUENCE [LARGE SCALE GENOMIC DNA]</scope>
    <source>
        <strain evidence="2 3">SMC257</strain>
    </source>
</reference>
<protein>
    <recommendedName>
        <fullName evidence="4">WxL domain-containing protein</fullName>
    </recommendedName>
</protein>